<dbReference type="Proteomes" id="UP000887013">
    <property type="component" value="Unassembled WGS sequence"/>
</dbReference>
<evidence type="ECO:0000313" key="2">
    <source>
        <dbReference type="Proteomes" id="UP000887013"/>
    </source>
</evidence>
<evidence type="ECO:0000313" key="1">
    <source>
        <dbReference type="EMBL" id="GFS71920.1"/>
    </source>
</evidence>
<gene>
    <name evidence="1" type="ORF">NPIL_109051</name>
</gene>
<reference evidence="1" key="1">
    <citation type="submission" date="2020-08" db="EMBL/GenBank/DDBJ databases">
        <title>Multicomponent nature underlies the extraordinary mechanical properties of spider dragline silk.</title>
        <authorList>
            <person name="Kono N."/>
            <person name="Nakamura H."/>
            <person name="Mori M."/>
            <person name="Yoshida Y."/>
            <person name="Ohtoshi R."/>
            <person name="Malay A.D."/>
            <person name="Moran D.A.P."/>
            <person name="Tomita M."/>
            <person name="Numata K."/>
            <person name="Arakawa K."/>
        </authorList>
    </citation>
    <scope>NUCLEOTIDE SEQUENCE</scope>
</reference>
<comment type="caution">
    <text evidence="1">The sequence shown here is derived from an EMBL/GenBank/DDBJ whole genome shotgun (WGS) entry which is preliminary data.</text>
</comment>
<sequence>MYNLASVFLNKDFATCMHVFLRSDVVRQSLQPLYESSYQDIGRKNKYTKRHVTKQVDSNDSVGLKKHNVRHSSSLVLSSLTTLFRTRFPLFPAGSFSLVQSHPV</sequence>
<protein>
    <submittedName>
        <fullName evidence="1">Uncharacterized protein</fullName>
    </submittedName>
</protein>
<keyword evidence="2" id="KW-1185">Reference proteome</keyword>
<accession>A0A8X6MQ58</accession>
<name>A0A8X6MQ58_NEPPI</name>
<dbReference type="AlphaFoldDB" id="A0A8X6MQ58"/>
<organism evidence="1 2">
    <name type="scientific">Nephila pilipes</name>
    <name type="common">Giant wood spider</name>
    <name type="synonym">Nephila maculata</name>
    <dbReference type="NCBI Taxonomy" id="299642"/>
    <lineage>
        <taxon>Eukaryota</taxon>
        <taxon>Metazoa</taxon>
        <taxon>Ecdysozoa</taxon>
        <taxon>Arthropoda</taxon>
        <taxon>Chelicerata</taxon>
        <taxon>Arachnida</taxon>
        <taxon>Araneae</taxon>
        <taxon>Araneomorphae</taxon>
        <taxon>Entelegynae</taxon>
        <taxon>Araneoidea</taxon>
        <taxon>Nephilidae</taxon>
        <taxon>Nephila</taxon>
    </lineage>
</organism>
<dbReference type="EMBL" id="BMAW01000990">
    <property type="protein sequence ID" value="GFS71920.1"/>
    <property type="molecule type" value="Genomic_DNA"/>
</dbReference>
<proteinExistence type="predicted"/>